<dbReference type="PANTHER" id="PTHR33169:SF14">
    <property type="entry name" value="TRANSCRIPTIONAL REGULATOR RV3488"/>
    <property type="match status" value="1"/>
</dbReference>
<dbReference type="PANTHER" id="PTHR33169">
    <property type="entry name" value="PADR-FAMILY TRANSCRIPTIONAL REGULATOR"/>
    <property type="match status" value="1"/>
</dbReference>
<dbReference type="SUPFAM" id="SSF46785">
    <property type="entry name" value="Winged helix' DNA-binding domain"/>
    <property type="match status" value="1"/>
</dbReference>
<dbReference type="Gene3D" id="1.10.10.10">
    <property type="entry name" value="Winged helix-like DNA-binding domain superfamily/Winged helix DNA-binding domain"/>
    <property type="match status" value="1"/>
</dbReference>
<evidence type="ECO:0000313" key="2">
    <source>
        <dbReference type="EMBL" id="VAX41656.1"/>
    </source>
</evidence>
<gene>
    <name evidence="2" type="ORF">MNBD_PLANCTO03-618</name>
</gene>
<organism evidence="2">
    <name type="scientific">hydrothermal vent metagenome</name>
    <dbReference type="NCBI Taxonomy" id="652676"/>
    <lineage>
        <taxon>unclassified sequences</taxon>
        <taxon>metagenomes</taxon>
        <taxon>ecological metagenomes</taxon>
    </lineage>
</organism>
<name>A0A3B1DFS7_9ZZZZ</name>
<protein>
    <submittedName>
        <fullName evidence="2">Transcriptional regulator, PadR family</fullName>
    </submittedName>
</protein>
<dbReference type="InterPro" id="IPR005149">
    <property type="entry name" value="Tscrpt_reg_PadR_N"/>
</dbReference>
<dbReference type="InterPro" id="IPR036388">
    <property type="entry name" value="WH-like_DNA-bd_sf"/>
</dbReference>
<evidence type="ECO:0000259" key="1">
    <source>
        <dbReference type="Pfam" id="PF03551"/>
    </source>
</evidence>
<dbReference type="InterPro" id="IPR052509">
    <property type="entry name" value="Metal_resp_DNA-bind_regulator"/>
</dbReference>
<dbReference type="EMBL" id="UOGK01000574">
    <property type="protein sequence ID" value="VAX41656.1"/>
    <property type="molecule type" value="Genomic_DNA"/>
</dbReference>
<sequence length="121" mass="13326">MRIERELMRGAGPTAVLRLLSAREAYGYELVETLDARTDGVLAMGQSTLYPLLYNLEAKGLIEASWRETDNGRERKYYRLTGKGKKKLKADTEQWNRLAGAMQAIGVLNSPKAGHLAGGSA</sequence>
<dbReference type="AlphaFoldDB" id="A0A3B1DFS7"/>
<proteinExistence type="predicted"/>
<dbReference type="Pfam" id="PF03551">
    <property type="entry name" value="PadR"/>
    <property type="match status" value="1"/>
</dbReference>
<dbReference type="InterPro" id="IPR036390">
    <property type="entry name" value="WH_DNA-bd_sf"/>
</dbReference>
<reference evidence="2" key="1">
    <citation type="submission" date="2018-06" db="EMBL/GenBank/DDBJ databases">
        <authorList>
            <person name="Zhirakovskaya E."/>
        </authorList>
    </citation>
    <scope>NUCLEOTIDE SEQUENCE</scope>
</reference>
<accession>A0A3B1DFS7</accession>
<feature type="domain" description="Transcription regulator PadR N-terminal" evidence="1">
    <location>
        <begin position="16"/>
        <end position="89"/>
    </location>
</feature>